<dbReference type="Proteomes" id="UP001519460">
    <property type="component" value="Unassembled WGS sequence"/>
</dbReference>
<organism evidence="2 3">
    <name type="scientific">Batillaria attramentaria</name>
    <dbReference type="NCBI Taxonomy" id="370345"/>
    <lineage>
        <taxon>Eukaryota</taxon>
        <taxon>Metazoa</taxon>
        <taxon>Spiralia</taxon>
        <taxon>Lophotrochozoa</taxon>
        <taxon>Mollusca</taxon>
        <taxon>Gastropoda</taxon>
        <taxon>Caenogastropoda</taxon>
        <taxon>Sorbeoconcha</taxon>
        <taxon>Cerithioidea</taxon>
        <taxon>Batillariidae</taxon>
        <taxon>Batillaria</taxon>
    </lineage>
</organism>
<feature type="compositionally biased region" description="Basic and acidic residues" evidence="1">
    <location>
        <begin position="45"/>
        <end position="57"/>
    </location>
</feature>
<evidence type="ECO:0000256" key="1">
    <source>
        <dbReference type="SAM" id="MobiDB-lite"/>
    </source>
</evidence>
<accession>A0ABD0K301</accession>
<gene>
    <name evidence="2" type="ORF">BaRGS_00027521</name>
</gene>
<dbReference type="AlphaFoldDB" id="A0ABD0K301"/>
<evidence type="ECO:0000313" key="3">
    <source>
        <dbReference type="Proteomes" id="UP001519460"/>
    </source>
</evidence>
<feature type="region of interest" description="Disordered" evidence="1">
    <location>
        <begin position="35"/>
        <end position="68"/>
    </location>
</feature>
<comment type="caution">
    <text evidence="2">The sequence shown here is derived from an EMBL/GenBank/DDBJ whole genome shotgun (WGS) entry which is preliminary data.</text>
</comment>
<dbReference type="EMBL" id="JACVVK020000265">
    <property type="protein sequence ID" value="KAK7481261.1"/>
    <property type="molecule type" value="Genomic_DNA"/>
</dbReference>
<evidence type="ECO:0000313" key="2">
    <source>
        <dbReference type="EMBL" id="KAK7481261.1"/>
    </source>
</evidence>
<keyword evidence="3" id="KW-1185">Reference proteome</keyword>
<sequence length="68" mass="7249">MDVALAEPMVLCEGVSDWSGLTVVKPCGYVLCNSGSRGGQEQETDCARPDTWSDKSRLGSVGPVERSM</sequence>
<protein>
    <submittedName>
        <fullName evidence="2">Uncharacterized protein</fullName>
    </submittedName>
</protein>
<proteinExistence type="predicted"/>
<name>A0ABD0K301_9CAEN</name>
<reference evidence="2 3" key="1">
    <citation type="journal article" date="2023" name="Sci. Data">
        <title>Genome assembly of the Korean intertidal mud-creeper Batillaria attramentaria.</title>
        <authorList>
            <person name="Patra A.K."/>
            <person name="Ho P.T."/>
            <person name="Jun S."/>
            <person name="Lee S.J."/>
            <person name="Kim Y."/>
            <person name="Won Y.J."/>
        </authorList>
    </citation>
    <scope>NUCLEOTIDE SEQUENCE [LARGE SCALE GENOMIC DNA]</scope>
    <source>
        <strain evidence="2">Wonlab-2016</strain>
    </source>
</reference>